<feature type="compositionally biased region" description="Polar residues" evidence="5">
    <location>
        <begin position="480"/>
        <end position="490"/>
    </location>
</feature>
<keyword evidence="2 6" id="KW-0812">Transmembrane</keyword>
<comment type="caution">
    <text evidence="7">The sequence shown here is derived from an EMBL/GenBank/DDBJ whole genome shotgun (WGS) entry which is preliminary data.</text>
</comment>
<evidence type="ECO:0008006" key="9">
    <source>
        <dbReference type="Google" id="ProtNLM"/>
    </source>
</evidence>
<feature type="transmembrane region" description="Helical" evidence="6">
    <location>
        <begin position="275"/>
        <end position="293"/>
    </location>
</feature>
<dbReference type="Proteomes" id="UP000654370">
    <property type="component" value="Unassembled WGS sequence"/>
</dbReference>
<evidence type="ECO:0000256" key="4">
    <source>
        <dbReference type="ARBA" id="ARBA00023136"/>
    </source>
</evidence>
<dbReference type="OrthoDB" id="6428174at2759"/>
<dbReference type="Pfam" id="PF05653">
    <property type="entry name" value="Mg_trans_NIPA"/>
    <property type="match status" value="1"/>
</dbReference>
<feature type="transmembrane region" description="Helical" evidence="6">
    <location>
        <begin position="248"/>
        <end position="268"/>
    </location>
</feature>
<dbReference type="PANTHER" id="PTHR12570:SF92">
    <property type="entry name" value="SPICHTHYIN, ISOFORM B"/>
    <property type="match status" value="1"/>
</dbReference>
<protein>
    <recommendedName>
        <fullName evidence="9">DUF803-domain-containing protein</fullName>
    </recommendedName>
</protein>
<dbReference type="GO" id="GO:0015095">
    <property type="term" value="F:magnesium ion transmembrane transporter activity"/>
    <property type="evidence" value="ECO:0007669"/>
    <property type="project" value="InterPro"/>
</dbReference>
<feature type="region of interest" description="Disordered" evidence="5">
    <location>
        <begin position="321"/>
        <end position="358"/>
    </location>
</feature>
<evidence type="ECO:0000256" key="1">
    <source>
        <dbReference type="ARBA" id="ARBA00004141"/>
    </source>
</evidence>
<accession>A0A8H7PIY7</accession>
<evidence type="ECO:0000256" key="3">
    <source>
        <dbReference type="ARBA" id="ARBA00022989"/>
    </source>
</evidence>
<dbReference type="GO" id="GO:0016020">
    <property type="term" value="C:membrane"/>
    <property type="evidence" value="ECO:0007669"/>
    <property type="project" value="UniProtKB-SubCell"/>
</dbReference>
<evidence type="ECO:0000256" key="5">
    <source>
        <dbReference type="SAM" id="MobiDB-lite"/>
    </source>
</evidence>
<dbReference type="InterPro" id="IPR008521">
    <property type="entry name" value="Mg_trans_NIPA"/>
</dbReference>
<dbReference type="EMBL" id="JAEPQZ010000013">
    <property type="protein sequence ID" value="KAG2174409.1"/>
    <property type="molecule type" value="Genomic_DNA"/>
</dbReference>
<feature type="compositionally biased region" description="Acidic residues" evidence="5">
    <location>
        <begin position="321"/>
        <end position="331"/>
    </location>
</feature>
<name>A0A8H7PIY7_MORIS</name>
<feature type="region of interest" description="Disordered" evidence="5">
    <location>
        <begin position="401"/>
        <end position="461"/>
    </location>
</feature>
<reference evidence="7" key="1">
    <citation type="submission" date="2020-12" db="EMBL/GenBank/DDBJ databases">
        <title>Metabolic potential, ecology and presence of endohyphal bacteria is reflected in genomic diversity of Mucoromycotina.</title>
        <authorList>
            <person name="Muszewska A."/>
            <person name="Okrasinska A."/>
            <person name="Steczkiewicz K."/>
            <person name="Drgas O."/>
            <person name="Orlowska M."/>
            <person name="Perlinska-Lenart U."/>
            <person name="Aleksandrzak-Piekarczyk T."/>
            <person name="Szatraj K."/>
            <person name="Zielenkiewicz U."/>
            <person name="Pilsyk S."/>
            <person name="Malc E."/>
            <person name="Mieczkowski P."/>
            <person name="Kruszewska J.S."/>
            <person name="Biernat P."/>
            <person name="Pawlowska J."/>
        </authorList>
    </citation>
    <scope>NUCLEOTIDE SEQUENCE</scope>
    <source>
        <strain evidence="7">WA0000067209</strain>
    </source>
</reference>
<dbReference type="AlphaFoldDB" id="A0A8H7PIY7"/>
<feature type="transmembrane region" description="Helical" evidence="6">
    <location>
        <begin position="213"/>
        <end position="233"/>
    </location>
</feature>
<comment type="subcellular location">
    <subcellularLocation>
        <location evidence="1">Membrane</location>
        <topology evidence="1">Multi-pass membrane protein</topology>
    </subcellularLocation>
</comment>
<gene>
    <name evidence="7" type="ORF">INT43_004432</name>
</gene>
<keyword evidence="3 6" id="KW-1133">Transmembrane helix</keyword>
<keyword evidence="4 6" id="KW-0472">Membrane</keyword>
<sequence length="565" mass="61730">MSSNSTTSPFTGGVDTSGSMYKIIGVSLAIASGVFIGSSFVFKKKGLLSSIEKSGGTAGEGHSYLKSPMWWTGMILSKFAGSGEILLKINQGAVLSSIFLKERLTFQGKVGCFQCIVGATVIVLHAPQQSTSDTGIDAFQKQFLSVAFLVYFGLSILISLVLVFWAGPRWGKKNMLIYISVCSLIGSISVVCTQGLGAAIIHSITIENEFNRPFLYILMAIVVVTLLTEINYLNKALNLFNTALVTPTYYVIFTTLTIVSSAVLYGGFQASGTDIATVVMGFLIICSGVALLHNSKSQPTQTAVVDTEGNVLEIIEDEKYLDEEDEEDEAEQGAHTYRFNPKHSKTAPPGHYDPGPADLFPAPFIGIQRYATTTVRNRKLTTKSTQEDNQERLKRHITRRYTTKVSSSPSAATHDVDFAHTISMGNTNSGEDGIGRERRWLQPFPNRRSTSGGDEKDESIPLDKFEGALSKFAITRHQLTDTPAITSPDSLISIDEPTHTIGHRDQEKVGPFTSHKMKLSKDSDGDRQGLISRQSSDDEDTAYDYAADYLGDDEPSDYHLSSRKL</sequence>
<evidence type="ECO:0000256" key="6">
    <source>
        <dbReference type="SAM" id="Phobius"/>
    </source>
</evidence>
<feature type="transmembrane region" description="Helical" evidence="6">
    <location>
        <begin position="177"/>
        <end position="201"/>
    </location>
</feature>
<proteinExistence type="predicted"/>
<evidence type="ECO:0000256" key="2">
    <source>
        <dbReference type="ARBA" id="ARBA00022692"/>
    </source>
</evidence>
<organism evidence="7 8">
    <name type="scientific">Mortierella isabellina</name>
    <name type="common">Filamentous fungus</name>
    <name type="synonym">Umbelopsis isabellina</name>
    <dbReference type="NCBI Taxonomy" id="91625"/>
    <lineage>
        <taxon>Eukaryota</taxon>
        <taxon>Fungi</taxon>
        <taxon>Fungi incertae sedis</taxon>
        <taxon>Mucoromycota</taxon>
        <taxon>Mucoromycotina</taxon>
        <taxon>Umbelopsidomycetes</taxon>
        <taxon>Umbelopsidales</taxon>
        <taxon>Umbelopsidaceae</taxon>
        <taxon>Umbelopsis</taxon>
    </lineage>
</organism>
<keyword evidence="8" id="KW-1185">Reference proteome</keyword>
<feature type="compositionally biased region" description="Basic and acidic residues" evidence="5">
    <location>
        <begin position="496"/>
        <end position="508"/>
    </location>
</feature>
<dbReference type="PANTHER" id="PTHR12570">
    <property type="match status" value="1"/>
</dbReference>
<feature type="transmembrane region" description="Helical" evidence="6">
    <location>
        <begin position="143"/>
        <end position="165"/>
    </location>
</feature>
<feature type="transmembrane region" description="Helical" evidence="6">
    <location>
        <begin position="20"/>
        <end position="42"/>
    </location>
</feature>
<feature type="region of interest" description="Disordered" evidence="5">
    <location>
        <begin position="376"/>
        <end position="395"/>
    </location>
</feature>
<feature type="region of interest" description="Disordered" evidence="5">
    <location>
        <begin position="480"/>
        <end position="542"/>
    </location>
</feature>
<evidence type="ECO:0000313" key="8">
    <source>
        <dbReference type="Proteomes" id="UP000654370"/>
    </source>
</evidence>
<evidence type="ECO:0000313" key="7">
    <source>
        <dbReference type="EMBL" id="KAG2174409.1"/>
    </source>
</evidence>